<keyword evidence="2" id="KW-1185">Reference proteome</keyword>
<proteinExistence type="predicted"/>
<sequence>MNTHVQQLKEEYEKRLRVSERLLHGEKERRRQLGFQCKQLEAQLKRAQRDSESLEKQLKMMKKCASCSHLDQRSRSYNALNELLRGSVAVLEPDFIASAGASTRNNELAVVKNANSNLQQCVDRLQSMLAEKGRQILAAEKFYNEAISEREQQISQLQKELEQQRRGTSVQPVERTELLNRISRLEKENQRNHVIANSESRSVGHSSAAVPTFETDVNPYCEYCRNREESWNKMIMEKDMDLTGFSNNKPSDVNSSMHKVAALEKKIKKLAITLEMEEERNKIVEAALRDENDNLSSNYQKLLRQYESLEVELSKRRNAEQNAENKTDQNNSTASEVNVRLVCELKNELEKTNKRMVYLEEELTVAKRTIYRNEQSNTSRLGQIEILEKEKRELAHITGEQAEQLVLLKDQLKAVNKEKEILQRKYTELECTSSLAMQEKLKEIEVIETLRKELSRLKEDHSAKIKTYDAQIDAYHELVKQKDNERGALIAELCTIGRLETTLHDPVNEIEKTYAAADEKRQLLKDLRELNDEKQAMLRKVTNLESELQLMKDQLRLKTEEVEKEVLLKNSMHDDLAKARTMLLEKEAQIIDLNNELKVAEVKVMKLETELANSTDRLQVEQITGSKLKMTVEELEDLLQEKSADLITAAQERQRYTSEMQKMKELKYDLETKL</sequence>
<evidence type="ECO:0000313" key="2">
    <source>
        <dbReference type="Proteomes" id="UP000887581"/>
    </source>
</evidence>
<dbReference type="WBParaSite" id="sdigi.contig189.g5866.t1">
    <property type="protein sequence ID" value="sdigi.contig189.g5866.t1"/>
    <property type="gene ID" value="sdigi.contig189.g5866"/>
</dbReference>
<accession>A0A915PI90</accession>
<keyword evidence="1" id="KW-0175">Coiled coil</keyword>
<organism evidence="2 3">
    <name type="scientific">Setaria digitata</name>
    <dbReference type="NCBI Taxonomy" id="48799"/>
    <lineage>
        <taxon>Eukaryota</taxon>
        <taxon>Metazoa</taxon>
        <taxon>Ecdysozoa</taxon>
        <taxon>Nematoda</taxon>
        <taxon>Chromadorea</taxon>
        <taxon>Rhabditida</taxon>
        <taxon>Spirurina</taxon>
        <taxon>Spiruromorpha</taxon>
        <taxon>Filarioidea</taxon>
        <taxon>Setariidae</taxon>
        <taxon>Setaria</taxon>
    </lineage>
</organism>
<feature type="coiled-coil region" evidence="1">
    <location>
        <begin position="507"/>
        <end position="666"/>
    </location>
</feature>
<feature type="coiled-coil region" evidence="1">
    <location>
        <begin position="111"/>
        <end position="167"/>
    </location>
</feature>
<feature type="coiled-coil region" evidence="1">
    <location>
        <begin position="9"/>
        <end position="64"/>
    </location>
</feature>
<dbReference type="AlphaFoldDB" id="A0A915PI90"/>
<feature type="coiled-coil region" evidence="1">
    <location>
        <begin position="405"/>
        <end position="467"/>
    </location>
</feature>
<reference evidence="3" key="1">
    <citation type="submission" date="2022-11" db="UniProtKB">
        <authorList>
            <consortium name="WormBaseParasite"/>
        </authorList>
    </citation>
    <scope>IDENTIFICATION</scope>
</reference>
<dbReference type="Proteomes" id="UP000887581">
    <property type="component" value="Unplaced"/>
</dbReference>
<protein>
    <submittedName>
        <fullName evidence="3">Uncharacterized protein</fullName>
    </submittedName>
</protein>
<evidence type="ECO:0000256" key="1">
    <source>
        <dbReference type="SAM" id="Coils"/>
    </source>
</evidence>
<name>A0A915PI90_9BILA</name>
<feature type="coiled-coil region" evidence="1">
    <location>
        <begin position="260"/>
        <end position="369"/>
    </location>
</feature>
<evidence type="ECO:0000313" key="3">
    <source>
        <dbReference type="WBParaSite" id="sdigi.contig189.g5866.t1"/>
    </source>
</evidence>